<keyword evidence="16" id="KW-1185">Reference proteome</keyword>
<evidence type="ECO:0000256" key="5">
    <source>
        <dbReference type="ARBA" id="ARBA00022723"/>
    </source>
</evidence>
<dbReference type="SUPFAM" id="SSF47769">
    <property type="entry name" value="SAM/Pointed domain"/>
    <property type="match status" value="1"/>
</dbReference>
<dbReference type="GO" id="GO:0003682">
    <property type="term" value="F:chromatin binding"/>
    <property type="evidence" value="ECO:0007669"/>
    <property type="project" value="TreeGrafter"/>
</dbReference>
<dbReference type="InterPro" id="IPR001965">
    <property type="entry name" value="Znf_PHD"/>
</dbReference>
<keyword evidence="4" id="KW-0597">Phosphoprotein</keyword>
<evidence type="ECO:0000256" key="7">
    <source>
        <dbReference type="ARBA" id="ARBA00022833"/>
    </source>
</evidence>
<evidence type="ECO:0000256" key="6">
    <source>
        <dbReference type="ARBA" id="ARBA00022771"/>
    </source>
</evidence>
<keyword evidence="5" id="KW-0479">Metal-binding</keyword>
<feature type="region of interest" description="Disordered" evidence="12">
    <location>
        <begin position="560"/>
        <end position="616"/>
    </location>
</feature>
<feature type="compositionally biased region" description="Basic residues" evidence="12">
    <location>
        <begin position="346"/>
        <end position="356"/>
    </location>
</feature>
<keyword evidence="3" id="KW-1017">Isopeptide bond</keyword>
<dbReference type="PROSITE" id="PS52014">
    <property type="entry name" value="SAMD1_WH"/>
    <property type="match status" value="1"/>
</dbReference>
<dbReference type="OMA" id="XRITSET"/>
<dbReference type="GO" id="GO:0042393">
    <property type="term" value="F:histone binding"/>
    <property type="evidence" value="ECO:0007669"/>
    <property type="project" value="TreeGrafter"/>
</dbReference>
<keyword evidence="7" id="KW-0862">Zinc</keyword>
<evidence type="ECO:0000256" key="4">
    <source>
        <dbReference type="ARBA" id="ARBA00022553"/>
    </source>
</evidence>
<dbReference type="SMART" id="SM00249">
    <property type="entry name" value="PHD"/>
    <property type="match status" value="1"/>
</dbReference>
<protein>
    <submittedName>
        <fullName evidence="15">Atherin</fullName>
    </submittedName>
</protein>
<accession>A0A1D2N6G5</accession>
<evidence type="ECO:0000256" key="8">
    <source>
        <dbReference type="ARBA" id="ARBA00022843"/>
    </source>
</evidence>
<evidence type="ECO:0000313" key="16">
    <source>
        <dbReference type="Proteomes" id="UP000094527"/>
    </source>
</evidence>
<dbReference type="OrthoDB" id="10004495at2759"/>
<dbReference type="InterPro" id="IPR019787">
    <property type="entry name" value="Znf_PHD-finger"/>
</dbReference>
<evidence type="ECO:0000259" key="13">
    <source>
        <dbReference type="PROSITE" id="PS50016"/>
    </source>
</evidence>
<dbReference type="GO" id="GO:0005634">
    <property type="term" value="C:nucleus"/>
    <property type="evidence" value="ECO:0007669"/>
    <property type="project" value="UniProtKB-SubCell"/>
</dbReference>
<feature type="compositionally biased region" description="Basic and acidic residues" evidence="12">
    <location>
        <begin position="199"/>
        <end position="210"/>
    </location>
</feature>
<keyword evidence="6 11" id="KW-0863">Zinc-finger</keyword>
<proteinExistence type="predicted"/>
<dbReference type="InterPro" id="IPR013761">
    <property type="entry name" value="SAM/pointed_sf"/>
</dbReference>
<feature type="region of interest" description="Disordered" evidence="12">
    <location>
        <begin position="269"/>
        <end position="304"/>
    </location>
</feature>
<evidence type="ECO:0000256" key="2">
    <source>
        <dbReference type="ARBA" id="ARBA00022491"/>
    </source>
</evidence>
<evidence type="ECO:0000256" key="1">
    <source>
        <dbReference type="ARBA" id="ARBA00004123"/>
    </source>
</evidence>
<keyword evidence="10" id="KW-0539">Nucleus</keyword>
<dbReference type="Proteomes" id="UP000094527">
    <property type="component" value="Unassembled WGS sequence"/>
</dbReference>
<dbReference type="InterPro" id="IPR048589">
    <property type="entry name" value="SAMD1-like_WH"/>
</dbReference>
<reference evidence="15 16" key="1">
    <citation type="journal article" date="2016" name="Genome Biol. Evol.">
        <title>Gene Family Evolution Reflects Adaptation to Soil Environmental Stressors in the Genome of the Collembolan Orchesella cincta.</title>
        <authorList>
            <person name="Faddeeva-Vakhrusheva A."/>
            <person name="Derks M.F."/>
            <person name="Anvar S.Y."/>
            <person name="Agamennone V."/>
            <person name="Suring W."/>
            <person name="Smit S."/>
            <person name="van Straalen N.M."/>
            <person name="Roelofs D."/>
        </authorList>
    </citation>
    <scope>NUCLEOTIDE SEQUENCE [LARGE SCALE GENOMIC DNA]</scope>
    <source>
        <tissue evidence="15">Mixed pool</tissue>
    </source>
</reference>
<dbReference type="Gene3D" id="3.30.40.10">
    <property type="entry name" value="Zinc/RING finger domain, C3HC4 (zinc finger)"/>
    <property type="match status" value="1"/>
</dbReference>
<evidence type="ECO:0000256" key="10">
    <source>
        <dbReference type="ARBA" id="ARBA00023242"/>
    </source>
</evidence>
<feature type="region of interest" description="Disordered" evidence="12">
    <location>
        <begin position="183"/>
        <end position="226"/>
    </location>
</feature>
<dbReference type="InterPro" id="IPR001660">
    <property type="entry name" value="SAM"/>
</dbReference>
<name>A0A1D2N6G5_ORCCI</name>
<comment type="caution">
    <text evidence="15">The sequence shown here is derived from an EMBL/GenBank/DDBJ whole genome shotgun (WGS) entry which is preliminary data.</text>
</comment>
<dbReference type="InterPro" id="IPR011011">
    <property type="entry name" value="Znf_FYVE_PHD"/>
</dbReference>
<organism evidence="15 16">
    <name type="scientific">Orchesella cincta</name>
    <name type="common">Springtail</name>
    <name type="synonym">Podura cincta</name>
    <dbReference type="NCBI Taxonomy" id="48709"/>
    <lineage>
        <taxon>Eukaryota</taxon>
        <taxon>Metazoa</taxon>
        <taxon>Ecdysozoa</taxon>
        <taxon>Arthropoda</taxon>
        <taxon>Hexapoda</taxon>
        <taxon>Collembola</taxon>
        <taxon>Entomobryomorpha</taxon>
        <taxon>Entomobryoidea</taxon>
        <taxon>Orchesellidae</taxon>
        <taxon>Orchesellinae</taxon>
        <taxon>Orchesella</taxon>
    </lineage>
</organism>
<evidence type="ECO:0000313" key="15">
    <source>
        <dbReference type="EMBL" id="ODN00675.1"/>
    </source>
</evidence>
<feature type="compositionally biased region" description="Low complexity" evidence="12">
    <location>
        <begin position="592"/>
        <end position="608"/>
    </location>
</feature>
<dbReference type="GO" id="GO:0045892">
    <property type="term" value="P:negative regulation of DNA-templated transcription"/>
    <property type="evidence" value="ECO:0007669"/>
    <property type="project" value="TreeGrafter"/>
</dbReference>
<keyword evidence="8" id="KW-0832">Ubl conjugation</keyword>
<gene>
    <name evidence="15" type="ORF">Ocin01_06007</name>
</gene>
<dbReference type="GO" id="GO:0008270">
    <property type="term" value="F:zinc ion binding"/>
    <property type="evidence" value="ECO:0007669"/>
    <property type="project" value="UniProtKB-KW"/>
</dbReference>
<dbReference type="AlphaFoldDB" id="A0A1D2N6G5"/>
<evidence type="ECO:0000256" key="3">
    <source>
        <dbReference type="ARBA" id="ARBA00022499"/>
    </source>
</evidence>
<dbReference type="PANTHER" id="PTHR12247:SF139">
    <property type="entry name" value="ATHERIN-RELATED"/>
    <property type="match status" value="1"/>
</dbReference>
<dbReference type="InterPro" id="IPR050548">
    <property type="entry name" value="PcG_chromatin_remod_factors"/>
</dbReference>
<feature type="compositionally biased region" description="Polar residues" evidence="12">
    <location>
        <begin position="571"/>
        <end position="583"/>
    </location>
</feature>
<dbReference type="SMART" id="SM00454">
    <property type="entry name" value="SAM"/>
    <property type="match status" value="1"/>
</dbReference>
<evidence type="ECO:0000256" key="9">
    <source>
        <dbReference type="ARBA" id="ARBA00022853"/>
    </source>
</evidence>
<feature type="domain" description="SAMD1-like winged helix (WH)" evidence="14">
    <location>
        <begin position="1"/>
        <end position="74"/>
    </location>
</feature>
<evidence type="ECO:0000256" key="11">
    <source>
        <dbReference type="PROSITE-ProRule" id="PRU00146"/>
    </source>
</evidence>
<evidence type="ECO:0000259" key="14">
    <source>
        <dbReference type="PROSITE" id="PS52014"/>
    </source>
</evidence>
<evidence type="ECO:0000256" key="12">
    <source>
        <dbReference type="SAM" id="MobiDB-lite"/>
    </source>
</evidence>
<dbReference type="SUPFAM" id="SSF57903">
    <property type="entry name" value="FYVE/PHD zinc finger"/>
    <property type="match status" value="1"/>
</dbReference>
<dbReference type="STRING" id="48709.A0A1D2N6G5"/>
<dbReference type="GO" id="GO:0003677">
    <property type="term" value="F:DNA binding"/>
    <property type="evidence" value="ECO:0007669"/>
    <property type="project" value="InterPro"/>
</dbReference>
<feature type="compositionally biased region" description="Polar residues" evidence="12">
    <location>
        <begin position="284"/>
        <end position="296"/>
    </location>
</feature>
<feature type="region of interest" description="Disordered" evidence="12">
    <location>
        <begin position="323"/>
        <end position="374"/>
    </location>
</feature>
<keyword evidence="9" id="KW-0156">Chromatin regulator</keyword>
<dbReference type="PROSITE" id="PS50016">
    <property type="entry name" value="ZF_PHD_2"/>
    <property type="match status" value="1"/>
</dbReference>
<comment type="subcellular location">
    <subcellularLocation>
        <location evidence="1">Nucleus</location>
    </subcellularLocation>
</comment>
<feature type="domain" description="PHD-type" evidence="13">
    <location>
        <begin position="447"/>
        <end position="512"/>
    </location>
</feature>
<dbReference type="InterPro" id="IPR013083">
    <property type="entry name" value="Znf_RING/FYVE/PHD"/>
</dbReference>
<keyword evidence="2" id="KW-0678">Repressor</keyword>
<dbReference type="Gene3D" id="1.10.150.50">
    <property type="entry name" value="Transcription Factor, Ets-1"/>
    <property type="match status" value="1"/>
</dbReference>
<dbReference type="EMBL" id="LJIJ01000193">
    <property type="protein sequence ID" value="ODN00675.1"/>
    <property type="molecule type" value="Genomic_DNA"/>
</dbReference>
<sequence>MTTDQLRNVILEAVDCLRQRKCRPDRESIAVYVMRKLGSSMNEIFSEIENVVDQGSLLKVEYKGSTSYRSPKSFDVKNSPLLTKHSKILNSSKTTRYVISGINELLSTFPNYIKDGVPYDELKKKLIEFDKERFVESGIKVIFEREEGAGNIYVAHSEDPIDPIRIFPKDIQVPEGMKLISFCEEANPTPERKKRKRTKKEEATETNDEKQETEESSTNGSPDSKRLVYAVKSDPHKISENGSSDKAAKTKAEQISSIGFKLIAEKAATARKVNSVKSKAKGKNGSSVPDSTSNNTSEHDIKVKSECDRKPCLTLLIHETDKVDSSKRKEIVNGVEKTPSTSSPKSKGKLPAKRKLVTTESPVGGNSIASVKGKKQKLSTPVKIENEPDDLQLLRVNHEPPRFTYAFKRRSYSSNCSSSSQSTIATEEVTLPDLLESSDSIANGERVEECVYCRKEKNSIGDSEDFLSCGSCNAKIHPTCIDYSEEQAKRLRTNSKSSEPHLQWQCFSCKRCGVCQQALMSSKSCTEVPKKNGDKSKILKKKEGRYILCDRCDKAERTVKKQVSKGKKTGRQSVVQNDETNSVLEVKEEPVSDSSAEDSSTSTASCSTPKKTEIPDISSWTPTQVQKFFSEKGLQDEAASLREQEIDGMSLLLLRRADIIFGLNLRLGPALKIYRLVSQLQQNSTALKKKIGENSGSKRSDVSR</sequence>
<dbReference type="GO" id="GO:0006325">
    <property type="term" value="P:chromatin organization"/>
    <property type="evidence" value="ECO:0007669"/>
    <property type="project" value="UniProtKB-KW"/>
</dbReference>
<feature type="compositionally biased region" description="Basic residues" evidence="12">
    <location>
        <begin position="560"/>
        <end position="570"/>
    </location>
</feature>
<dbReference type="PANTHER" id="PTHR12247">
    <property type="entry name" value="POLYCOMB GROUP PROTEIN"/>
    <property type="match status" value="1"/>
</dbReference>
<dbReference type="Pfam" id="PF21524">
    <property type="entry name" value="SAMD1_WH"/>
    <property type="match status" value="1"/>
</dbReference>